<proteinExistence type="predicted"/>
<dbReference type="GO" id="GO:0005319">
    <property type="term" value="F:lipid transporter activity"/>
    <property type="evidence" value="ECO:0007669"/>
    <property type="project" value="TreeGrafter"/>
</dbReference>
<protein>
    <submittedName>
        <fullName evidence="2">Uncharacterized protein</fullName>
    </submittedName>
</protein>
<gene>
    <name evidence="2" type="ORF">ANE_LOCUS5623</name>
</gene>
<feature type="transmembrane region" description="Helical" evidence="1">
    <location>
        <begin position="140"/>
        <end position="160"/>
    </location>
</feature>
<keyword evidence="1" id="KW-0472">Membrane</keyword>
<keyword evidence="1" id="KW-0812">Transmembrane</keyword>
<evidence type="ECO:0000313" key="2">
    <source>
        <dbReference type="EMBL" id="VVA95178.1"/>
    </source>
</evidence>
<dbReference type="GO" id="GO:0016020">
    <property type="term" value="C:membrane"/>
    <property type="evidence" value="ECO:0007669"/>
    <property type="project" value="InterPro"/>
</dbReference>
<dbReference type="InterPro" id="IPR026082">
    <property type="entry name" value="ABCA"/>
</dbReference>
<dbReference type="EMBL" id="CABITT030000002">
    <property type="protein sequence ID" value="VVA95178.1"/>
    <property type="molecule type" value="Genomic_DNA"/>
</dbReference>
<dbReference type="GO" id="GO:0140359">
    <property type="term" value="F:ABC-type transporter activity"/>
    <property type="evidence" value="ECO:0007669"/>
    <property type="project" value="InterPro"/>
</dbReference>
<keyword evidence="3" id="KW-1185">Reference proteome</keyword>
<dbReference type="PANTHER" id="PTHR19229">
    <property type="entry name" value="ATP-BINDING CASSETTE TRANSPORTER SUBFAMILY A ABCA"/>
    <property type="match status" value="1"/>
</dbReference>
<keyword evidence="1" id="KW-1133">Transmembrane helix</keyword>
<dbReference type="PANTHER" id="PTHR19229:SF154">
    <property type="entry name" value="ABC TRANSPORTER A FAMILY MEMBER 3-RELATED"/>
    <property type="match status" value="1"/>
</dbReference>
<organism evidence="2 3">
    <name type="scientific">Arabis nemorensis</name>
    <dbReference type="NCBI Taxonomy" id="586526"/>
    <lineage>
        <taxon>Eukaryota</taxon>
        <taxon>Viridiplantae</taxon>
        <taxon>Streptophyta</taxon>
        <taxon>Embryophyta</taxon>
        <taxon>Tracheophyta</taxon>
        <taxon>Spermatophyta</taxon>
        <taxon>Magnoliopsida</taxon>
        <taxon>eudicotyledons</taxon>
        <taxon>Gunneridae</taxon>
        <taxon>Pentapetalae</taxon>
        <taxon>rosids</taxon>
        <taxon>malvids</taxon>
        <taxon>Brassicales</taxon>
        <taxon>Brassicaceae</taxon>
        <taxon>Arabideae</taxon>
        <taxon>Arabis</taxon>
    </lineage>
</organism>
<comment type="caution">
    <text evidence="2">The sequence shown here is derived from an EMBL/GenBank/DDBJ whole genome shotgun (WGS) entry which is preliminary data.</text>
</comment>
<evidence type="ECO:0000313" key="3">
    <source>
        <dbReference type="Proteomes" id="UP000489600"/>
    </source>
</evidence>
<sequence>MKCIQPRCPPNSTFPFSIGQPLLNITKEMRCVQGLNLWRNSSREVNHEIFSGYRRGNSDGMINEFAAAYDLLDTNMTNFNVNIWYNATYKDGKNGRPIKLVRVPGLVNLVSNAYLQYLRGPRTKILFEFVKEMPKPETKLRLDIASLIGPIFFTWVILLLSSDACDLDLIGLREAATSDNHNENAWPRRWSILDDFLRLKFFRLNDYSFQFICYFLYINLQISLAFLASSAFSRVETASGTEVKTFSNVARENVGAKSYTLC</sequence>
<reference evidence="2" key="1">
    <citation type="submission" date="2019-07" db="EMBL/GenBank/DDBJ databases">
        <authorList>
            <person name="Dittberner H."/>
        </authorList>
    </citation>
    <scope>NUCLEOTIDE SEQUENCE [LARGE SCALE GENOMIC DNA]</scope>
</reference>
<name>A0A565B0H8_9BRAS</name>
<dbReference type="OrthoDB" id="8061355at2759"/>
<dbReference type="AlphaFoldDB" id="A0A565B0H8"/>
<evidence type="ECO:0000256" key="1">
    <source>
        <dbReference type="SAM" id="Phobius"/>
    </source>
</evidence>
<dbReference type="Proteomes" id="UP000489600">
    <property type="component" value="Unassembled WGS sequence"/>
</dbReference>
<feature type="transmembrane region" description="Helical" evidence="1">
    <location>
        <begin position="207"/>
        <end position="228"/>
    </location>
</feature>
<accession>A0A565B0H8</accession>